<sequence>DCAAPAGWAQQRICAVPGMRDLDAAVVQDAQAARRRFASQPAALAEIEAALSRYVTGREACARALGRLPVDCLQETMEDMQAALRRRMATASATTRGG</sequence>
<name>A0A9X9X3F3_9PROT</name>
<comment type="caution">
    <text evidence="1">The sequence shown here is derived from an EMBL/GenBank/DDBJ whole genome shotgun (WGS) entry which is preliminary data.</text>
</comment>
<gene>
    <name evidence="1" type="ORF">GXW76_22365</name>
</gene>
<reference evidence="1" key="1">
    <citation type="submission" date="2020-01" db="EMBL/GenBank/DDBJ databases">
        <authorList>
            <person name="Rat A."/>
        </authorList>
    </citation>
    <scope>NUCLEOTIDE SEQUENCE</scope>
    <source>
        <strain evidence="1">LMG 31231</strain>
    </source>
</reference>
<protein>
    <submittedName>
        <fullName evidence="1">Uncharacterized protein</fullName>
    </submittedName>
</protein>
<organism evidence="1 2">
    <name type="scientific">Neoroseomonas soli</name>
    <dbReference type="NCBI Taxonomy" id="1081025"/>
    <lineage>
        <taxon>Bacteria</taxon>
        <taxon>Pseudomonadati</taxon>
        <taxon>Pseudomonadota</taxon>
        <taxon>Alphaproteobacteria</taxon>
        <taxon>Acetobacterales</taxon>
        <taxon>Acetobacteraceae</taxon>
        <taxon>Neoroseomonas</taxon>
    </lineage>
</organism>
<dbReference type="AlphaFoldDB" id="A0A9X9X3F3"/>
<evidence type="ECO:0000313" key="1">
    <source>
        <dbReference type="EMBL" id="MBR0673932.1"/>
    </source>
</evidence>
<dbReference type="RefSeq" id="WP_211864330.1">
    <property type="nucleotide sequence ID" value="NZ_JAAEDM010000099.1"/>
</dbReference>
<keyword evidence="2" id="KW-1185">Reference proteome</keyword>
<proteinExistence type="predicted"/>
<accession>A0A9X9X3F3</accession>
<dbReference type="EMBL" id="JAAEDM010000099">
    <property type="protein sequence ID" value="MBR0673932.1"/>
    <property type="molecule type" value="Genomic_DNA"/>
</dbReference>
<dbReference type="Proteomes" id="UP001138751">
    <property type="component" value="Unassembled WGS sequence"/>
</dbReference>
<reference evidence="1" key="2">
    <citation type="journal article" date="2021" name="Syst. Appl. Microbiol.">
        <title>Roseomonas hellenica sp. nov., isolated from roots of wild-growing Alkanna tinctoria.</title>
        <authorList>
            <person name="Rat A."/>
            <person name="Naranjo H.D."/>
            <person name="Lebbe L."/>
            <person name="Cnockaert M."/>
            <person name="Krigas N."/>
            <person name="Grigoriadou K."/>
            <person name="Maloupa E."/>
            <person name="Willems A."/>
        </authorList>
    </citation>
    <scope>NUCLEOTIDE SEQUENCE</scope>
    <source>
        <strain evidence="1">LMG 31231</strain>
    </source>
</reference>
<feature type="non-terminal residue" evidence="1">
    <location>
        <position position="1"/>
    </location>
</feature>
<evidence type="ECO:0000313" key="2">
    <source>
        <dbReference type="Proteomes" id="UP001138751"/>
    </source>
</evidence>